<dbReference type="Gene3D" id="2.60.120.10">
    <property type="entry name" value="Jelly Rolls"/>
    <property type="match status" value="1"/>
</dbReference>
<dbReference type="EMBL" id="CABFNO020001301">
    <property type="protein sequence ID" value="CAG9979523.1"/>
    <property type="molecule type" value="Genomic_DNA"/>
</dbReference>
<keyword evidence="2" id="KW-0521">NADP</keyword>
<dbReference type="Pfam" id="PF13561">
    <property type="entry name" value="adh_short_C2"/>
    <property type="match status" value="1"/>
</dbReference>
<sequence>MKGVALVTGAASGIGEDCAKSFLEEGCVGVIFADIDLARAEAAAKSASAALGSITSGRTLAALKVDVSDSTSVDSMVSKAVGIFGRIDYCVHSAGVGAQESSSVLDMSSTEFENSQAINVRGSFNVIKAVSRQMITQTPLTETTRRGEKISRGSIVALASAHSFMATRNLSQYTTSKHAVLGLVRSAALDLATHGIRVNAVCPGWVDTPMVSKATRGIPEIRTYIEKLVPFGRMAETEEVSEVVLFLSSSRASFVTGAAWVVDGGLTQEQGPITQFPAADLRPTKRFITTHNAERKAVFLADDSGDHHKILVNGNAAANIIYSTQGAQVDLNDEKDVAFAKANEPPIHVRSGSVARLIDFAPGMESPIHRAMSIDYGVVIEGEFLLTLDSGESRRMLPGDCSVNRGGNHKWKNLDEKKSGRMLFILLDVAPLYVGGQLMEEDLGEMAGDYAPHPE</sequence>
<evidence type="ECO:0000256" key="2">
    <source>
        <dbReference type="ARBA" id="ARBA00022857"/>
    </source>
</evidence>
<dbReference type="InterPro" id="IPR020904">
    <property type="entry name" value="Sc_DH/Rdtase_CS"/>
</dbReference>
<dbReference type="CDD" id="cd02231">
    <property type="entry name" value="cupin_BLL6423-like"/>
    <property type="match status" value="1"/>
</dbReference>
<dbReference type="InterPro" id="IPR036291">
    <property type="entry name" value="NAD(P)-bd_dom_sf"/>
</dbReference>
<dbReference type="InterPro" id="IPR014710">
    <property type="entry name" value="RmlC-like_jellyroll"/>
</dbReference>
<dbReference type="PRINTS" id="PR00081">
    <property type="entry name" value="GDHRDH"/>
</dbReference>
<comment type="similarity">
    <text evidence="1">Belongs to the short-chain dehydrogenases/reductases (SDR) family.</text>
</comment>
<comment type="caution">
    <text evidence="4">The sequence shown here is derived from an EMBL/GenBank/DDBJ whole genome shotgun (WGS) entry which is preliminary data.</text>
</comment>
<dbReference type="PANTHER" id="PTHR24321:SF12">
    <property type="entry name" value="SHORT-CHAIN DEHYDROGENASE_REDUCTASE FAMILY, PUTATIVE (AFU_ORTHOLOGUE AFUA_5G14340)-RELATED"/>
    <property type="match status" value="1"/>
</dbReference>
<reference evidence="5" key="1">
    <citation type="submission" date="2019-06" db="EMBL/GenBank/DDBJ databases">
        <authorList>
            <person name="Broberg M."/>
        </authorList>
    </citation>
    <scope>NUCLEOTIDE SEQUENCE [LARGE SCALE GENOMIC DNA]</scope>
</reference>
<reference evidence="4 5" key="2">
    <citation type="submission" date="2021-10" db="EMBL/GenBank/DDBJ databases">
        <authorList>
            <person name="Piombo E."/>
        </authorList>
    </citation>
    <scope>NUCLEOTIDE SEQUENCE [LARGE SCALE GENOMIC DNA]</scope>
</reference>
<gene>
    <name evidence="4" type="ORF">CBYS24578_00004983</name>
</gene>
<organism evidence="4 5">
    <name type="scientific">Clonostachys byssicola</name>
    <dbReference type="NCBI Taxonomy" id="160290"/>
    <lineage>
        <taxon>Eukaryota</taxon>
        <taxon>Fungi</taxon>
        <taxon>Dikarya</taxon>
        <taxon>Ascomycota</taxon>
        <taxon>Pezizomycotina</taxon>
        <taxon>Sordariomycetes</taxon>
        <taxon>Hypocreomycetidae</taxon>
        <taxon>Hypocreales</taxon>
        <taxon>Bionectriaceae</taxon>
        <taxon>Clonostachys</taxon>
    </lineage>
</organism>
<dbReference type="PROSITE" id="PS00061">
    <property type="entry name" value="ADH_SHORT"/>
    <property type="match status" value="1"/>
</dbReference>
<dbReference type="PRINTS" id="PR00080">
    <property type="entry name" value="SDRFAMILY"/>
</dbReference>
<dbReference type="FunFam" id="3.40.50.720:FF:000084">
    <property type="entry name" value="Short-chain dehydrogenase reductase"/>
    <property type="match status" value="1"/>
</dbReference>
<dbReference type="SUPFAM" id="SSF51735">
    <property type="entry name" value="NAD(P)-binding Rossmann-fold domains"/>
    <property type="match status" value="1"/>
</dbReference>
<dbReference type="SUPFAM" id="SSF51182">
    <property type="entry name" value="RmlC-like cupins"/>
    <property type="match status" value="1"/>
</dbReference>
<protein>
    <submittedName>
        <fullName evidence="4">Uncharacterized protein</fullName>
    </submittedName>
</protein>
<name>A0A9N9U8V2_9HYPO</name>
<dbReference type="Proteomes" id="UP000754883">
    <property type="component" value="Unassembled WGS sequence"/>
</dbReference>
<dbReference type="GO" id="GO:0016491">
    <property type="term" value="F:oxidoreductase activity"/>
    <property type="evidence" value="ECO:0007669"/>
    <property type="project" value="UniProtKB-KW"/>
</dbReference>
<evidence type="ECO:0000256" key="3">
    <source>
        <dbReference type="ARBA" id="ARBA00023002"/>
    </source>
</evidence>
<evidence type="ECO:0000256" key="1">
    <source>
        <dbReference type="ARBA" id="ARBA00006484"/>
    </source>
</evidence>
<dbReference type="Gene3D" id="3.40.50.720">
    <property type="entry name" value="NAD(P)-binding Rossmann-like Domain"/>
    <property type="match status" value="1"/>
</dbReference>
<dbReference type="AlphaFoldDB" id="A0A9N9U8V2"/>
<dbReference type="PANTHER" id="PTHR24321">
    <property type="entry name" value="DEHYDROGENASES, SHORT CHAIN"/>
    <property type="match status" value="1"/>
</dbReference>
<dbReference type="InterPro" id="IPR002347">
    <property type="entry name" value="SDR_fam"/>
</dbReference>
<dbReference type="OrthoDB" id="7289984at2759"/>
<accession>A0A9N9U8V2</accession>
<evidence type="ECO:0000313" key="5">
    <source>
        <dbReference type="Proteomes" id="UP000754883"/>
    </source>
</evidence>
<keyword evidence="3" id="KW-0560">Oxidoreductase</keyword>
<dbReference type="CDD" id="cd05233">
    <property type="entry name" value="SDR_c"/>
    <property type="match status" value="1"/>
</dbReference>
<evidence type="ECO:0000313" key="4">
    <source>
        <dbReference type="EMBL" id="CAG9979523.1"/>
    </source>
</evidence>
<dbReference type="InterPro" id="IPR011051">
    <property type="entry name" value="RmlC_Cupin_sf"/>
</dbReference>
<keyword evidence="5" id="KW-1185">Reference proteome</keyword>
<proteinExistence type="inferred from homology"/>